<dbReference type="Proteomes" id="UP000199672">
    <property type="component" value="Unassembled WGS sequence"/>
</dbReference>
<dbReference type="NCBIfam" id="NF009807">
    <property type="entry name" value="PRK13291.1"/>
    <property type="match status" value="1"/>
</dbReference>
<keyword evidence="2" id="KW-0479">Metal-binding</keyword>
<dbReference type="GO" id="GO:0046872">
    <property type="term" value="F:metal ion binding"/>
    <property type="evidence" value="ECO:0007669"/>
    <property type="project" value="UniProtKB-KW"/>
</dbReference>
<feature type="domain" description="DinB-like" evidence="5">
    <location>
        <begin position="35"/>
        <end position="171"/>
    </location>
</feature>
<dbReference type="Pfam" id="PF12867">
    <property type="entry name" value="DinB_2"/>
    <property type="match status" value="1"/>
</dbReference>
<dbReference type="Gene3D" id="1.20.120.450">
    <property type="entry name" value="dinb family like domain"/>
    <property type="match status" value="1"/>
</dbReference>
<evidence type="ECO:0000313" key="7">
    <source>
        <dbReference type="Proteomes" id="UP000199672"/>
    </source>
</evidence>
<dbReference type="EMBL" id="FOMH01000007">
    <property type="protein sequence ID" value="SFD41812.1"/>
    <property type="molecule type" value="Genomic_DNA"/>
</dbReference>
<keyword evidence="3" id="KW-0378">Hydrolase</keyword>
<protein>
    <submittedName>
        <fullName evidence="6">DinB superfamily protein</fullName>
    </submittedName>
</protein>
<dbReference type="InterPro" id="IPR024775">
    <property type="entry name" value="DinB-like"/>
</dbReference>
<name>A0A1I1S639_9FLAO</name>
<accession>A0A1I1S639</accession>
<keyword evidence="4" id="KW-0862">Zinc</keyword>
<gene>
    <name evidence="6" type="ORF">SAMN05216297_107345</name>
</gene>
<evidence type="ECO:0000313" key="6">
    <source>
        <dbReference type="EMBL" id="SFD41812.1"/>
    </source>
</evidence>
<dbReference type="SUPFAM" id="SSF109854">
    <property type="entry name" value="DinB/YfiT-like putative metalloenzymes"/>
    <property type="match status" value="1"/>
</dbReference>
<evidence type="ECO:0000256" key="3">
    <source>
        <dbReference type="ARBA" id="ARBA00022801"/>
    </source>
</evidence>
<proteinExistence type="inferred from homology"/>
<dbReference type="HAMAP" id="MF_01256">
    <property type="entry name" value="YfiT_hydrol"/>
    <property type="match status" value="1"/>
</dbReference>
<keyword evidence="7" id="KW-1185">Reference proteome</keyword>
<dbReference type="AlphaFoldDB" id="A0A1I1S639"/>
<evidence type="ECO:0000256" key="4">
    <source>
        <dbReference type="ARBA" id="ARBA00022833"/>
    </source>
</evidence>
<dbReference type="GO" id="GO:0016787">
    <property type="term" value="F:hydrolase activity"/>
    <property type="evidence" value="ECO:0007669"/>
    <property type="project" value="UniProtKB-KW"/>
</dbReference>
<sequence length="181" mass="21546">MKELDIEKLKYPIGKFTTPDHYSPEYLLKKIEEIETFPKRLEKEVIDLTNEQLDTPYRPDGWTVRQVIHHCAESHMNCYIRIKWALTENNPVIKAYDEVLWSELNDNLTMPIEPTLELLKGLHFRLGYIMRNLSESDLEKTFIHPSDNSENKLKKIIGMYAWHGNHHLAHITTLKKYKNWE</sequence>
<evidence type="ECO:0000259" key="5">
    <source>
        <dbReference type="Pfam" id="PF12867"/>
    </source>
</evidence>
<evidence type="ECO:0000256" key="2">
    <source>
        <dbReference type="ARBA" id="ARBA00022723"/>
    </source>
</evidence>
<dbReference type="STRING" id="739143.SAMN05216297_107345"/>
<dbReference type="InterPro" id="IPR034660">
    <property type="entry name" value="DinB/YfiT-like"/>
</dbReference>
<dbReference type="OrthoDB" id="9796039at2"/>
<organism evidence="6 7">
    <name type="scientific">Flavobacterium phragmitis</name>
    <dbReference type="NCBI Taxonomy" id="739143"/>
    <lineage>
        <taxon>Bacteria</taxon>
        <taxon>Pseudomonadati</taxon>
        <taxon>Bacteroidota</taxon>
        <taxon>Flavobacteriia</taxon>
        <taxon>Flavobacteriales</taxon>
        <taxon>Flavobacteriaceae</taxon>
        <taxon>Flavobacterium</taxon>
    </lineage>
</organism>
<reference evidence="7" key="1">
    <citation type="submission" date="2016-10" db="EMBL/GenBank/DDBJ databases">
        <authorList>
            <person name="Varghese N."/>
            <person name="Submissions S."/>
        </authorList>
    </citation>
    <scope>NUCLEOTIDE SEQUENCE [LARGE SCALE GENOMIC DNA]</scope>
    <source>
        <strain evidence="7">CGMCC 1.10370</strain>
    </source>
</reference>
<dbReference type="InterPro" id="IPR023774">
    <property type="entry name" value="Put_metal_dep_hydrolase_YfiT"/>
</dbReference>
<dbReference type="RefSeq" id="WP_091494883.1">
    <property type="nucleotide sequence ID" value="NZ_FOMH01000007.1"/>
</dbReference>
<evidence type="ECO:0000256" key="1">
    <source>
        <dbReference type="ARBA" id="ARBA00022490"/>
    </source>
</evidence>
<keyword evidence="1" id="KW-0963">Cytoplasm</keyword>